<evidence type="ECO:0000256" key="2">
    <source>
        <dbReference type="SAM" id="Phobius"/>
    </source>
</evidence>
<dbReference type="InterPro" id="IPR014867">
    <property type="entry name" value="Spore_coat_CotH_CotH2/3/7"/>
</dbReference>
<name>A0ABS6G0V7_9FIRM</name>
<dbReference type="EMBL" id="JAHLQK010000002">
    <property type="protein sequence ID" value="MBU5676130.1"/>
    <property type="molecule type" value="Genomic_DNA"/>
</dbReference>
<reference evidence="3 4" key="1">
    <citation type="submission" date="2021-06" db="EMBL/GenBank/DDBJ databases">
        <authorList>
            <person name="Sun Q."/>
            <person name="Li D."/>
        </authorList>
    </citation>
    <scope>NUCLEOTIDE SEQUENCE [LARGE SCALE GENOMIC DNA]</scope>
    <source>
        <strain evidence="3 4">MSJ-5</strain>
    </source>
</reference>
<keyword evidence="2" id="KW-0472">Membrane</keyword>
<feature type="transmembrane region" description="Helical" evidence="2">
    <location>
        <begin position="599"/>
        <end position="621"/>
    </location>
</feature>
<feature type="region of interest" description="Disordered" evidence="1">
    <location>
        <begin position="443"/>
        <end position="505"/>
    </location>
</feature>
<evidence type="ECO:0000313" key="3">
    <source>
        <dbReference type="EMBL" id="MBU5676130.1"/>
    </source>
</evidence>
<feature type="compositionally biased region" description="Gly residues" evidence="1">
    <location>
        <begin position="443"/>
        <end position="453"/>
    </location>
</feature>
<dbReference type="Proteomes" id="UP000779508">
    <property type="component" value="Unassembled WGS sequence"/>
</dbReference>
<keyword evidence="2" id="KW-0812">Transmembrane</keyword>
<organism evidence="3 4">
    <name type="scientific">Alkaliphilus flagellatus</name>
    <dbReference type="NCBI Taxonomy" id="2841507"/>
    <lineage>
        <taxon>Bacteria</taxon>
        <taxon>Bacillati</taxon>
        <taxon>Bacillota</taxon>
        <taxon>Clostridia</taxon>
        <taxon>Peptostreptococcales</taxon>
        <taxon>Natronincolaceae</taxon>
        <taxon>Alkaliphilus</taxon>
    </lineage>
</organism>
<dbReference type="Pfam" id="PF08757">
    <property type="entry name" value="CotH"/>
    <property type="match status" value="1"/>
</dbReference>
<dbReference type="PANTHER" id="PTHR40050:SF1">
    <property type="entry name" value="INNER SPORE COAT PROTEIN H"/>
    <property type="match status" value="1"/>
</dbReference>
<keyword evidence="2" id="KW-1133">Transmembrane helix</keyword>
<gene>
    <name evidence="3" type="ORF">KQI88_06845</name>
</gene>
<dbReference type="PANTHER" id="PTHR40050">
    <property type="entry name" value="INNER SPORE COAT PROTEIN H"/>
    <property type="match status" value="1"/>
</dbReference>
<protein>
    <submittedName>
        <fullName evidence="3">CotH kinase family protein</fullName>
    </submittedName>
</protein>
<keyword evidence="3" id="KW-0418">Kinase</keyword>
<keyword evidence="4" id="KW-1185">Reference proteome</keyword>
<feature type="compositionally biased region" description="Low complexity" evidence="1">
    <location>
        <begin position="461"/>
        <end position="492"/>
    </location>
</feature>
<evidence type="ECO:0000256" key="1">
    <source>
        <dbReference type="SAM" id="MobiDB-lite"/>
    </source>
</evidence>
<dbReference type="RefSeq" id="WP_216415608.1">
    <property type="nucleotide sequence ID" value="NZ_JAHLQK010000002.1"/>
</dbReference>
<proteinExistence type="predicted"/>
<comment type="caution">
    <text evidence="3">The sequence shown here is derived from an EMBL/GenBank/DDBJ whole genome shotgun (WGS) entry which is preliminary data.</text>
</comment>
<evidence type="ECO:0000313" key="4">
    <source>
        <dbReference type="Proteomes" id="UP000779508"/>
    </source>
</evidence>
<feature type="transmembrane region" description="Helical" evidence="2">
    <location>
        <begin position="7"/>
        <end position="27"/>
    </location>
</feature>
<sequence length="634" mass="71298">MLGNRHINLIIIILMIVTIIFTSIFILSPQSLGITPSSTTEVEYASRLFKKDEIAEISIKMKQEDWDWIIENALDEEYRSADITINGETFYNVGIRPKGNSSLRTVAQDDTTDRFSFKIKFDKYVKGQNYYGLDKLVINNMITDATYMKEYLAYDLFEKMDIVTPLNSFANININDEPWGLYLAVEATEENFLSRNFGEDYGNLYKAEDTGSSLKWVDENHSSYQGIKDNAQIKITDKDFDKVVEMIKNLNNGTDLEKSLDVDEILRYFAVNTLLVNLDSYVGNFNHNYLLYEKDGVFSVLPWDLNMAFGGFQVRNGQQAVDFSINTPYSGNGENYPLISKLLEVPEYKEIYNKYLEEAVKLYFNSGLFKTTVSNLDNLINEYVKNDATAFYTYEQYTASLPVLKEFGKLRAKSVIAQLAGETTAGTVDLDLNALGSMGGGAGGMAGPNGAGDGNNRDRPNNMGQPGNMPNDMGNENRPNNRNQDNMNMGNPPNVGDQENINRDNPYNNMQGGFMQDNINPENMEEIMAIMQTADGEELTDSQINKLKELGLDDTAIEFMKNMPPNMNLENFQNGPGRGEGFPGGDMGGGRNRSNTRNLIPSLIVAGVCTLIMILAILFVYKFKRRKYLRGLAK</sequence>
<accession>A0ABS6G0V7</accession>
<keyword evidence="3" id="KW-0808">Transferase</keyword>
<dbReference type="GO" id="GO:0016301">
    <property type="term" value="F:kinase activity"/>
    <property type="evidence" value="ECO:0007669"/>
    <property type="project" value="UniProtKB-KW"/>
</dbReference>